<evidence type="ECO:0000256" key="1">
    <source>
        <dbReference type="ARBA" id="ARBA00004141"/>
    </source>
</evidence>
<accession>A0ABQ6JJ40</accession>
<comment type="caution">
    <text evidence="6">The sequence shown here is derived from an EMBL/GenBank/DDBJ whole genome shotgun (WGS) entry which is preliminary data.</text>
</comment>
<evidence type="ECO:0000313" key="6">
    <source>
        <dbReference type="EMBL" id="GMA87884.1"/>
    </source>
</evidence>
<keyword evidence="2 5" id="KW-0812">Transmembrane</keyword>
<evidence type="ECO:0000256" key="5">
    <source>
        <dbReference type="SAM" id="Phobius"/>
    </source>
</evidence>
<sequence>MLVTFDAAYADPLHGGQSLTVFVITVAAAEVGVALAVVLLLFRRRGDVDLRGTDALAERTDRQDAA</sequence>
<evidence type="ECO:0000256" key="3">
    <source>
        <dbReference type="ARBA" id="ARBA00022989"/>
    </source>
</evidence>
<dbReference type="Gene3D" id="1.10.287.3510">
    <property type="match status" value="1"/>
</dbReference>
<protein>
    <recommendedName>
        <fullName evidence="8">NADH-quinone oxidoreductase subunit K</fullName>
    </recommendedName>
</protein>
<gene>
    <name evidence="6" type="ORF">GCM10025868_31340</name>
</gene>
<evidence type="ECO:0000256" key="2">
    <source>
        <dbReference type="ARBA" id="ARBA00022692"/>
    </source>
</evidence>
<proteinExistence type="predicted"/>
<comment type="subcellular location">
    <subcellularLocation>
        <location evidence="1">Membrane</location>
        <topology evidence="1">Multi-pass membrane protein</topology>
    </subcellularLocation>
</comment>
<keyword evidence="4 5" id="KW-0472">Membrane</keyword>
<evidence type="ECO:0008006" key="8">
    <source>
        <dbReference type="Google" id="ProtNLM"/>
    </source>
</evidence>
<dbReference type="EMBL" id="BSUZ01000001">
    <property type="protein sequence ID" value="GMA87884.1"/>
    <property type="molecule type" value="Genomic_DNA"/>
</dbReference>
<organism evidence="6 7">
    <name type="scientific">Angustibacter aerolatus</name>
    <dbReference type="NCBI Taxonomy" id="1162965"/>
    <lineage>
        <taxon>Bacteria</taxon>
        <taxon>Bacillati</taxon>
        <taxon>Actinomycetota</taxon>
        <taxon>Actinomycetes</taxon>
        <taxon>Kineosporiales</taxon>
        <taxon>Kineosporiaceae</taxon>
    </lineage>
</organism>
<evidence type="ECO:0000313" key="7">
    <source>
        <dbReference type="Proteomes" id="UP001157017"/>
    </source>
</evidence>
<keyword evidence="3 5" id="KW-1133">Transmembrane helix</keyword>
<evidence type="ECO:0000256" key="4">
    <source>
        <dbReference type="ARBA" id="ARBA00023136"/>
    </source>
</evidence>
<name>A0ABQ6JJ40_9ACTN</name>
<keyword evidence="7" id="KW-1185">Reference proteome</keyword>
<dbReference type="InterPro" id="IPR039428">
    <property type="entry name" value="NUOK/Mnh_C1-like"/>
</dbReference>
<dbReference type="Pfam" id="PF00420">
    <property type="entry name" value="Oxidored_q2"/>
    <property type="match status" value="1"/>
</dbReference>
<reference evidence="7" key="1">
    <citation type="journal article" date="2019" name="Int. J. Syst. Evol. Microbiol.">
        <title>The Global Catalogue of Microorganisms (GCM) 10K type strain sequencing project: providing services to taxonomists for standard genome sequencing and annotation.</title>
        <authorList>
            <consortium name="The Broad Institute Genomics Platform"/>
            <consortium name="The Broad Institute Genome Sequencing Center for Infectious Disease"/>
            <person name="Wu L."/>
            <person name="Ma J."/>
        </authorList>
    </citation>
    <scope>NUCLEOTIDE SEQUENCE [LARGE SCALE GENOMIC DNA]</scope>
    <source>
        <strain evidence="7">NBRC 108730</strain>
    </source>
</reference>
<feature type="transmembrane region" description="Helical" evidence="5">
    <location>
        <begin position="20"/>
        <end position="42"/>
    </location>
</feature>
<dbReference type="Proteomes" id="UP001157017">
    <property type="component" value="Unassembled WGS sequence"/>
</dbReference>